<evidence type="ECO:0000313" key="3">
    <source>
        <dbReference type="Proteomes" id="UP000024635"/>
    </source>
</evidence>
<proteinExistence type="predicted"/>
<feature type="transmembrane region" description="Helical" evidence="1">
    <location>
        <begin position="29"/>
        <end position="55"/>
    </location>
</feature>
<dbReference type="EMBL" id="JARK01001724">
    <property type="protein sequence ID" value="EYB81265.1"/>
    <property type="molecule type" value="Genomic_DNA"/>
</dbReference>
<keyword evidence="1" id="KW-1133">Transmembrane helix</keyword>
<organism evidence="2 3">
    <name type="scientific">Ancylostoma ceylanicum</name>
    <dbReference type="NCBI Taxonomy" id="53326"/>
    <lineage>
        <taxon>Eukaryota</taxon>
        <taxon>Metazoa</taxon>
        <taxon>Ecdysozoa</taxon>
        <taxon>Nematoda</taxon>
        <taxon>Chromadorea</taxon>
        <taxon>Rhabditida</taxon>
        <taxon>Rhabditina</taxon>
        <taxon>Rhabditomorpha</taxon>
        <taxon>Strongyloidea</taxon>
        <taxon>Ancylostomatidae</taxon>
        <taxon>Ancylostomatinae</taxon>
        <taxon>Ancylostoma</taxon>
    </lineage>
</organism>
<name>A0A016RS95_9BILA</name>
<sequence>MVSYYEDYGFDFLRLSDGTPLLGMVPINLFVMLDALLPCSLVEFFFAHCFLALFVRSLASVDAADFSLCVFSIANCRTSKIRYFRSIEKAANGLLCYLKLLIVILHNET</sequence>
<keyword evidence="3" id="KW-1185">Reference proteome</keyword>
<reference evidence="3" key="1">
    <citation type="journal article" date="2015" name="Nat. Genet.">
        <title>The genome and transcriptome of the zoonotic hookworm Ancylostoma ceylanicum identify infection-specific gene families.</title>
        <authorList>
            <person name="Schwarz E.M."/>
            <person name="Hu Y."/>
            <person name="Antoshechkin I."/>
            <person name="Miller M.M."/>
            <person name="Sternberg P.W."/>
            <person name="Aroian R.V."/>
        </authorList>
    </citation>
    <scope>NUCLEOTIDE SEQUENCE</scope>
    <source>
        <strain evidence="3">HY135</strain>
    </source>
</reference>
<keyword evidence="1" id="KW-0812">Transmembrane</keyword>
<protein>
    <submittedName>
        <fullName evidence="2">Uncharacterized protein</fullName>
    </submittedName>
</protein>
<dbReference type="Proteomes" id="UP000024635">
    <property type="component" value="Unassembled WGS sequence"/>
</dbReference>
<keyword evidence="1" id="KW-0472">Membrane</keyword>
<gene>
    <name evidence="2" type="primary">Acey_s0388.g501</name>
    <name evidence="2" type="ORF">Y032_0388g501</name>
</gene>
<dbReference type="AlphaFoldDB" id="A0A016RS95"/>
<comment type="caution">
    <text evidence="2">The sequence shown here is derived from an EMBL/GenBank/DDBJ whole genome shotgun (WGS) entry which is preliminary data.</text>
</comment>
<evidence type="ECO:0000256" key="1">
    <source>
        <dbReference type="SAM" id="Phobius"/>
    </source>
</evidence>
<evidence type="ECO:0000313" key="2">
    <source>
        <dbReference type="EMBL" id="EYB81265.1"/>
    </source>
</evidence>
<accession>A0A016RS95</accession>